<dbReference type="EnsemblMetazoa" id="HelroT188530">
    <property type="protein sequence ID" value="HelroP188530"/>
    <property type="gene ID" value="HelroG188530"/>
</dbReference>
<dbReference type="InParanoid" id="T1FQ35"/>
<evidence type="ECO:0000256" key="3">
    <source>
        <dbReference type="SAM" id="Phobius"/>
    </source>
</evidence>
<dbReference type="InterPro" id="IPR000742">
    <property type="entry name" value="EGF"/>
</dbReference>
<feature type="repeat" description="LDL-receptor class B" evidence="1">
    <location>
        <begin position="47"/>
        <end position="90"/>
    </location>
</feature>
<evidence type="ECO:0000256" key="2">
    <source>
        <dbReference type="SAM" id="MobiDB-lite"/>
    </source>
</evidence>
<reference evidence="7" key="1">
    <citation type="submission" date="2012-12" db="EMBL/GenBank/DDBJ databases">
        <authorList>
            <person name="Hellsten U."/>
            <person name="Grimwood J."/>
            <person name="Chapman J.A."/>
            <person name="Shapiro H."/>
            <person name="Aerts A."/>
            <person name="Otillar R.P."/>
            <person name="Terry A.Y."/>
            <person name="Boore J.L."/>
            <person name="Simakov O."/>
            <person name="Marletaz F."/>
            <person name="Cho S.-J."/>
            <person name="Edsinger-Gonzales E."/>
            <person name="Havlak P."/>
            <person name="Kuo D.-H."/>
            <person name="Larsson T."/>
            <person name="Lv J."/>
            <person name="Arendt D."/>
            <person name="Savage R."/>
            <person name="Osoegawa K."/>
            <person name="de Jong P."/>
            <person name="Lindberg D.R."/>
            <person name="Seaver E.C."/>
            <person name="Weisblat D.A."/>
            <person name="Putnam N.H."/>
            <person name="Grigoriev I.V."/>
            <person name="Rokhsar D.S."/>
        </authorList>
    </citation>
    <scope>NUCLEOTIDE SEQUENCE</scope>
</reference>
<organism evidence="6 7">
    <name type="scientific">Helobdella robusta</name>
    <name type="common">Californian leech</name>
    <dbReference type="NCBI Taxonomy" id="6412"/>
    <lineage>
        <taxon>Eukaryota</taxon>
        <taxon>Metazoa</taxon>
        <taxon>Spiralia</taxon>
        <taxon>Lophotrochozoa</taxon>
        <taxon>Annelida</taxon>
        <taxon>Clitellata</taxon>
        <taxon>Hirudinea</taxon>
        <taxon>Rhynchobdellida</taxon>
        <taxon>Glossiphoniidae</taxon>
        <taxon>Helobdella</taxon>
    </lineage>
</organism>
<dbReference type="PANTHER" id="PTHR46513:SF13">
    <property type="entry name" value="EGF-LIKE DOMAIN-CONTAINING PROTEIN"/>
    <property type="match status" value="1"/>
</dbReference>
<dbReference type="OrthoDB" id="9990982at2759"/>
<dbReference type="Proteomes" id="UP000015101">
    <property type="component" value="Unassembled WGS sequence"/>
</dbReference>
<proteinExistence type="predicted"/>
<dbReference type="KEGG" id="hro:HELRODRAFT_188530"/>
<dbReference type="AlphaFoldDB" id="T1FQ35"/>
<feature type="domain" description="EGF-like" evidence="4">
    <location>
        <begin position="498"/>
        <end position="537"/>
    </location>
</feature>
<dbReference type="Gene3D" id="2.120.10.30">
    <property type="entry name" value="TolB, C-terminal domain"/>
    <property type="match status" value="2"/>
</dbReference>
<keyword evidence="3" id="KW-0812">Transmembrane</keyword>
<evidence type="ECO:0000259" key="4">
    <source>
        <dbReference type="SMART" id="SM00181"/>
    </source>
</evidence>
<dbReference type="HOGENOM" id="CLU_301331_0_0_1"/>
<dbReference type="GeneID" id="20210932"/>
<name>T1FQ35_HELRO</name>
<dbReference type="FunFam" id="2.120.10.30:FF:000036">
    <property type="entry name" value="Pro-epidermal growth factor"/>
    <property type="match status" value="1"/>
</dbReference>
<feature type="domain" description="EGF-like" evidence="4">
    <location>
        <begin position="186"/>
        <end position="222"/>
    </location>
</feature>
<feature type="compositionally biased region" description="Basic and acidic residues" evidence="2">
    <location>
        <begin position="972"/>
        <end position="981"/>
    </location>
</feature>
<dbReference type="InterPro" id="IPR000033">
    <property type="entry name" value="LDLR_classB_rpt"/>
</dbReference>
<dbReference type="SUPFAM" id="SSF101898">
    <property type="entry name" value="NHL repeat"/>
    <property type="match status" value="1"/>
</dbReference>
<feature type="transmembrane region" description="Helical" evidence="3">
    <location>
        <begin position="847"/>
        <end position="869"/>
    </location>
</feature>
<dbReference type="eggNOG" id="KOG1215">
    <property type="taxonomic scope" value="Eukaryota"/>
</dbReference>
<dbReference type="EMBL" id="AMQM01000758">
    <property type="status" value="NOT_ANNOTATED_CDS"/>
    <property type="molecule type" value="Genomic_DNA"/>
</dbReference>
<dbReference type="CTD" id="20210932"/>
<sequence>MSGSVYWTDSSHNWIMVASSSAANVYKRLVYTKLDKPTGIAVHPHLGFLYWSSSGALPKIERSNLDGSNRIVFISKDLTEPQGVTIDYDNSLLYWVDGWTSLLQCADARTGQNMLSYFIQSPYFFFSALYDAAIYKGLILITDQLQCIILTNLTSRTFKLHPIKSYVPYDVVVISPDNQPTYDFSTCASLNCPDICVSDGNGTYHCICREGSKMLEDNNTCVVYSRPDATNFIYSTDSQICLYDVLRSVASPECVISPESSLPSALAFNYYSSRLFVSDVESGSTYRMITDFDNPVNSLVGTNKKKISGLSVDWLGDNLYQTDTEAGTISVSKLDGRYPVVLLKNLLRPWDIEVNPLSGLMYWSSEGTVYVSNMDGTVVQTCFMLTAASLKGLSIDIQNNALYVADQSLPGIWMTSLDCDSHKKVIQLDKNTKIDDVIIINDVLMWVNGTNIVGMAERVADSFNFLPSPVINDNVNQIVSYGYNMQPMSSDSGDLLNPCVDFGGNSSCGQLCLLRPNQETTCACSAGFSLVHYTECVSDLLSDDFLLLVDPISKEGYQIPLGNELQDDNDKTFYWLDVVQLDLPFYNDISSGATIKSKSVDDRLREVNVLTIKKSIKPTKIDLISDIHTLIYDDDDSGHLHGYDLVGNLAWIFEDVEGLKGGIYALNSRTMDFYWLDSRTSSIKKVRLSEYKRKFEDEIPTNDTDPNNLTATTTFDSTTETTSNVETLMHWSKDPIKGLSLSINSGEMLVIWTFNHIYICKESEVVLHKKFENTNLTSVLFSDSIIYFTTWNENSVYRFDTNSKKLGNLFAGVFNRIVDMRGFQNEDQTWNVDQNSSKAGKQRNDGLIAGLVVGFFLVLVLSVFAFFMWRRKRKTEIIERYYSTMVTEQEQQIVNENGTSNENILDRQHGPYNYNQQKIDNSSYGTQTHQTIGGPSFVGGKGEQAVKGDLEDVRIVYDGDSNKNGQDPIGRSGDEQSSRFAEIDITKLSSYA</sequence>
<accession>T1FQ35</accession>
<evidence type="ECO:0000313" key="7">
    <source>
        <dbReference type="Proteomes" id="UP000015101"/>
    </source>
</evidence>
<dbReference type="PROSITE" id="PS51120">
    <property type="entry name" value="LDLRB"/>
    <property type="match status" value="1"/>
</dbReference>
<reference evidence="6" key="3">
    <citation type="submission" date="2015-06" db="UniProtKB">
        <authorList>
            <consortium name="EnsemblMetazoa"/>
        </authorList>
    </citation>
    <scope>IDENTIFICATION</scope>
</reference>
<dbReference type="SMART" id="SM00135">
    <property type="entry name" value="LY"/>
    <property type="match status" value="6"/>
</dbReference>
<dbReference type="STRING" id="6412.T1FQ35"/>
<dbReference type="EMBL" id="KB096742">
    <property type="protein sequence ID" value="ESO01956.1"/>
    <property type="molecule type" value="Genomic_DNA"/>
</dbReference>
<dbReference type="Pfam" id="PF00058">
    <property type="entry name" value="Ldl_recept_b"/>
    <property type="match status" value="1"/>
</dbReference>
<protein>
    <recommendedName>
        <fullName evidence="4">EGF-like domain-containing protein</fullName>
    </recommendedName>
</protein>
<evidence type="ECO:0000313" key="6">
    <source>
        <dbReference type="EnsemblMetazoa" id="HelroP188530"/>
    </source>
</evidence>
<dbReference type="PANTHER" id="PTHR46513">
    <property type="entry name" value="VITELLOGENIN RECEPTOR-LIKE PROTEIN-RELATED-RELATED"/>
    <property type="match status" value="1"/>
</dbReference>
<evidence type="ECO:0000313" key="5">
    <source>
        <dbReference type="EMBL" id="ESO01956.1"/>
    </source>
</evidence>
<reference evidence="5 7" key="2">
    <citation type="journal article" date="2013" name="Nature">
        <title>Insights into bilaterian evolution from three spiralian genomes.</title>
        <authorList>
            <person name="Simakov O."/>
            <person name="Marletaz F."/>
            <person name="Cho S.J."/>
            <person name="Edsinger-Gonzales E."/>
            <person name="Havlak P."/>
            <person name="Hellsten U."/>
            <person name="Kuo D.H."/>
            <person name="Larsson T."/>
            <person name="Lv J."/>
            <person name="Arendt D."/>
            <person name="Savage R."/>
            <person name="Osoegawa K."/>
            <person name="de Jong P."/>
            <person name="Grimwood J."/>
            <person name="Chapman J.A."/>
            <person name="Shapiro H."/>
            <person name="Aerts A."/>
            <person name="Otillar R.P."/>
            <person name="Terry A.Y."/>
            <person name="Boore J.L."/>
            <person name="Grigoriev I.V."/>
            <person name="Lindberg D.R."/>
            <person name="Seaver E.C."/>
            <person name="Weisblat D.A."/>
            <person name="Putnam N.H."/>
            <person name="Rokhsar D.S."/>
        </authorList>
    </citation>
    <scope>NUCLEOTIDE SEQUENCE</scope>
</reference>
<dbReference type="InterPro" id="IPR050778">
    <property type="entry name" value="Cueball_EGF_LRP_Nidogen"/>
</dbReference>
<dbReference type="SUPFAM" id="SSF63825">
    <property type="entry name" value="YWTD domain"/>
    <property type="match status" value="2"/>
</dbReference>
<dbReference type="RefSeq" id="XP_009019364.1">
    <property type="nucleotide sequence ID" value="XM_009021116.1"/>
</dbReference>
<gene>
    <name evidence="6" type="primary">20210932</name>
    <name evidence="5" type="ORF">HELRODRAFT_188530</name>
</gene>
<dbReference type="InterPro" id="IPR011042">
    <property type="entry name" value="6-blade_b-propeller_TolB-like"/>
</dbReference>
<keyword evidence="3" id="KW-0472">Membrane</keyword>
<feature type="region of interest" description="Disordered" evidence="2">
    <location>
        <begin position="957"/>
        <end position="981"/>
    </location>
</feature>
<evidence type="ECO:0000256" key="1">
    <source>
        <dbReference type="PROSITE-ProRule" id="PRU00461"/>
    </source>
</evidence>
<keyword evidence="3" id="KW-1133">Transmembrane helix</keyword>
<dbReference type="SMART" id="SM00181">
    <property type="entry name" value="EGF"/>
    <property type="match status" value="2"/>
</dbReference>
<keyword evidence="7" id="KW-1185">Reference proteome</keyword>